<evidence type="ECO:0000256" key="6">
    <source>
        <dbReference type="ARBA" id="ARBA00022989"/>
    </source>
</evidence>
<evidence type="ECO:0000313" key="11">
    <source>
        <dbReference type="EMBL" id="CAD9588321.1"/>
    </source>
</evidence>
<dbReference type="InterPro" id="IPR022980">
    <property type="entry name" value="PSI_suXI"/>
</dbReference>
<dbReference type="PANTHER" id="PTHR34803:SF2">
    <property type="entry name" value="PHOTOSYSTEM I REACTION CENTER SUBUNIT XI, CHLOROPLASTIC"/>
    <property type="match status" value="1"/>
</dbReference>
<keyword evidence="6 9" id="KW-1133">Transmembrane helix</keyword>
<evidence type="ECO:0000256" key="1">
    <source>
        <dbReference type="ARBA" id="ARBA00004141"/>
    </source>
</evidence>
<dbReference type="GO" id="GO:0015979">
    <property type="term" value="P:photosynthesis"/>
    <property type="evidence" value="ECO:0007669"/>
    <property type="project" value="UniProtKB-KW"/>
</dbReference>
<evidence type="ECO:0000256" key="4">
    <source>
        <dbReference type="ARBA" id="ARBA00022692"/>
    </source>
</evidence>
<keyword evidence="3" id="KW-0602">Photosynthesis</keyword>
<feature type="domain" description="Photosystem I PsaL reaction centre subunit XI" evidence="10">
    <location>
        <begin position="81"/>
        <end position="204"/>
    </location>
</feature>
<evidence type="ECO:0000256" key="2">
    <source>
        <dbReference type="ARBA" id="ARBA00008820"/>
    </source>
</evidence>
<evidence type="ECO:0000256" key="8">
    <source>
        <dbReference type="ARBA" id="ARBA00032768"/>
    </source>
</evidence>
<evidence type="ECO:0000256" key="3">
    <source>
        <dbReference type="ARBA" id="ARBA00022531"/>
    </source>
</evidence>
<keyword evidence="5" id="KW-0603">Photosystem I</keyword>
<comment type="subcellular location">
    <subcellularLocation>
        <location evidence="1">Membrane</location>
        <topology evidence="1">Multi-pass membrane protein</topology>
    </subcellularLocation>
</comment>
<dbReference type="EMBL" id="HBGW01053051">
    <property type="protein sequence ID" value="CAD9588321.1"/>
    <property type="molecule type" value="Transcribed_RNA"/>
</dbReference>
<comment type="similarity">
    <text evidence="2">Belongs to the PsaL family.</text>
</comment>
<reference evidence="11" key="1">
    <citation type="submission" date="2021-01" db="EMBL/GenBank/DDBJ databases">
        <authorList>
            <person name="Corre E."/>
            <person name="Pelletier E."/>
            <person name="Niang G."/>
            <person name="Scheremetjew M."/>
            <person name="Finn R."/>
            <person name="Kale V."/>
            <person name="Holt S."/>
            <person name="Cochrane G."/>
            <person name="Meng A."/>
            <person name="Brown T."/>
            <person name="Cohen L."/>
        </authorList>
    </citation>
    <scope>NUCLEOTIDE SEQUENCE</scope>
    <source>
        <strain evidence="11">RCC3387</strain>
    </source>
</reference>
<evidence type="ECO:0000256" key="9">
    <source>
        <dbReference type="SAM" id="Phobius"/>
    </source>
</evidence>
<dbReference type="GO" id="GO:0009538">
    <property type="term" value="C:photosystem I reaction center"/>
    <property type="evidence" value="ECO:0007669"/>
    <property type="project" value="InterPro"/>
</dbReference>
<protein>
    <recommendedName>
        <fullName evidence="8">PSI subunit V</fullName>
    </recommendedName>
</protein>
<dbReference type="SUPFAM" id="SSF81568">
    <property type="entry name" value="Photosystem I reaction center subunit XI, PsaL"/>
    <property type="match status" value="1"/>
</dbReference>
<dbReference type="InterPro" id="IPR003757">
    <property type="entry name" value="PSI_PsaL"/>
</dbReference>
<feature type="transmembrane region" description="Helical" evidence="9">
    <location>
        <begin position="141"/>
        <end position="164"/>
    </location>
</feature>
<dbReference type="Gene3D" id="1.20.1240.10">
    <property type="entry name" value="Photosystem I PsaL, reaction centre subunit XI"/>
    <property type="match status" value="1"/>
</dbReference>
<name>A0A7S2PC38_9DINO</name>
<sequence length="207" mass="22636">MGWWDFWYLKLNQWEPDEVYLGDLTDKGMTGLETELRMEYGKKLDREGATPLSLPVFPGVFQPTGGYIQWRGKEYWAGDTVRTPVSDGKFAVDFLNNTAFYREGLKPWQRGLEIGMAHGYWIIGPFVSLGPLRNTPEAATVGLLCGCAIVGLASCGGLLVGATLKPTFLDREGDAKAAGWQEMINWHALGGLGGAGFAHALLTVFGS</sequence>
<dbReference type="Pfam" id="PF02605">
    <property type="entry name" value="PsaL"/>
    <property type="match status" value="1"/>
</dbReference>
<evidence type="ECO:0000256" key="7">
    <source>
        <dbReference type="ARBA" id="ARBA00023136"/>
    </source>
</evidence>
<dbReference type="InterPro" id="IPR036592">
    <property type="entry name" value="PSI_PsaL_sf"/>
</dbReference>
<feature type="transmembrane region" description="Helical" evidence="9">
    <location>
        <begin position="184"/>
        <end position="205"/>
    </location>
</feature>
<proteinExistence type="inferred from homology"/>
<gene>
    <name evidence="11" type="ORF">BRAN1462_LOCUS33678</name>
</gene>
<evidence type="ECO:0000259" key="10">
    <source>
        <dbReference type="Pfam" id="PF02605"/>
    </source>
</evidence>
<dbReference type="PANTHER" id="PTHR34803">
    <property type="entry name" value="PHOTOSYSTEM I REACTION CENTER SUBUNIT XI, CHLOROPLASTIC"/>
    <property type="match status" value="1"/>
</dbReference>
<organism evidence="11">
    <name type="scientific">Zooxanthella nutricula</name>
    <dbReference type="NCBI Taxonomy" id="1333877"/>
    <lineage>
        <taxon>Eukaryota</taxon>
        <taxon>Sar</taxon>
        <taxon>Alveolata</taxon>
        <taxon>Dinophyceae</taxon>
        <taxon>Peridiniales</taxon>
        <taxon>Peridiniales incertae sedis</taxon>
        <taxon>Zooxanthella</taxon>
    </lineage>
</organism>
<dbReference type="AlphaFoldDB" id="A0A7S2PC38"/>
<evidence type="ECO:0000256" key="5">
    <source>
        <dbReference type="ARBA" id="ARBA00022836"/>
    </source>
</evidence>
<keyword evidence="7 9" id="KW-0472">Membrane</keyword>
<keyword evidence="4 9" id="KW-0812">Transmembrane</keyword>
<accession>A0A7S2PC38</accession>